<dbReference type="EMBL" id="KV454407">
    <property type="protein sequence ID" value="ODQ67029.1"/>
    <property type="molecule type" value="Genomic_DNA"/>
</dbReference>
<feature type="non-terminal residue" evidence="1">
    <location>
        <position position="206"/>
    </location>
</feature>
<protein>
    <submittedName>
        <fullName evidence="1">Uncharacterized protein</fullName>
    </submittedName>
</protein>
<proteinExistence type="predicted"/>
<gene>
    <name evidence="1" type="ORF">NADFUDRAFT_45267</name>
</gene>
<dbReference type="AlphaFoldDB" id="A0A1E3PNM1"/>
<sequence>MLQGYLELCQNANEFESFLTFLENTPHPQHLHKRQPISLKADKEIQLILMRFYFSSRAGKFGTSYGPGKAFEILDKLLNDGINVPYKYYQHSITQLAHNNNNSDTLTSMTHLIEIMTRRSGYSITRDHGIIGSLIYAMSKDLNNNDAMVVIEDYLDRVTQILSQLVDTSNKCTVSFGGIQHIDAVLLLVKIFLEKYPFLRNGFLRR</sequence>
<reference evidence="1 2" key="1">
    <citation type="journal article" date="2016" name="Proc. Natl. Acad. Sci. U.S.A.">
        <title>Comparative genomics of biotechnologically important yeasts.</title>
        <authorList>
            <person name="Riley R."/>
            <person name="Haridas S."/>
            <person name="Wolfe K.H."/>
            <person name="Lopes M.R."/>
            <person name="Hittinger C.T."/>
            <person name="Goeker M."/>
            <person name="Salamov A.A."/>
            <person name="Wisecaver J.H."/>
            <person name="Long T.M."/>
            <person name="Calvey C.H."/>
            <person name="Aerts A.L."/>
            <person name="Barry K.W."/>
            <person name="Choi C."/>
            <person name="Clum A."/>
            <person name="Coughlan A.Y."/>
            <person name="Deshpande S."/>
            <person name="Douglass A.P."/>
            <person name="Hanson S.J."/>
            <person name="Klenk H.-P."/>
            <person name="LaButti K.M."/>
            <person name="Lapidus A."/>
            <person name="Lindquist E.A."/>
            <person name="Lipzen A.M."/>
            <person name="Meier-Kolthoff J.P."/>
            <person name="Ohm R.A."/>
            <person name="Otillar R.P."/>
            <person name="Pangilinan J.L."/>
            <person name="Peng Y."/>
            <person name="Rokas A."/>
            <person name="Rosa C.A."/>
            <person name="Scheuner C."/>
            <person name="Sibirny A.A."/>
            <person name="Slot J.C."/>
            <person name="Stielow J.B."/>
            <person name="Sun H."/>
            <person name="Kurtzman C.P."/>
            <person name="Blackwell M."/>
            <person name="Grigoriev I.V."/>
            <person name="Jeffries T.W."/>
        </authorList>
    </citation>
    <scope>NUCLEOTIDE SEQUENCE [LARGE SCALE GENOMIC DNA]</scope>
    <source>
        <strain evidence="1 2">DSM 6958</strain>
    </source>
</reference>
<dbReference type="Proteomes" id="UP000095009">
    <property type="component" value="Unassembled WGS sequence"/>
</dbReference>
<evidence type="ECO:0000313" key="2">
    <source>
        <dbReference type="Proteomes" id="UP000095009"/>
    </source>
</evidence>
<name>A0A1E3PNM1_9ASCO</name>
<keyword evidence="2" id="KW-1185">Reference proteome</keyword>
<evidence type="ECO:0000313" key="1">
    <source>
        <dbReference type="EMBL" id="ODQ67029.1"/>
    </source>
</evidence>
<accession>A0A1E3PNM1</accession>
<organism evidence="1 2">
    <name type="scientific">Nadsonia fulvescens var. elongata DSM 6958</name>
    <dbReference type="NCBI Taxonomy" id="857566"/>
    <lineage>
        <taxon>Eukaryota</taxon>
        <taxon>Fungi</taxon>
        <taxon>Dikarya</taxon>
        <taxon>Ascomycota</taxon>
        <taxon>Saccharomycotina</taxon>
        <taxon>Dipodascomycetes</taxon>
        <taxon>Dipodascales</taxon>
        <taxon>Dipodascales incertae sedis</taxon>
        <taxon>Nadsonia</taxon>
    </lineage>
</organism>